<name>A0A4Z0WJB6_9GAMM</name>
<dbReference type="OrthoDB" id="8295691at2"/>
<sequence length="150" mass="16620">MPLVANILYGPSVVSSDSALAWHGLIPEGVFGVTSVTPRRARSYSTPLGEFSYQHIPASVYPVGIRIESGEGNHRFLMASPVKALCDKILLTRRVRLTSFSAMRQFLEEDLRLDMDELQGLDLSTVRMYQKGGLKVAALTQLQRVLEALE</sequence>
<proteinExistence type="predicted"/>
<dbReference type="RefSeq" id="WP_135480813.1">
    <property type="nucleotide sequence ID" value="NZ_SRMF01000001.1"/>
</dbReference>
<evidence type="ECO:0000313" key="2">
    <source>
        <dbReference type="Proteomes" id="UP000297475"/>
    </source>
</evidence>
<dbReference type="Proteomes" id="UP000297475">
    <property type="component" value="Unassembled WGS sequence"/>
</dbReference>
<evidence type="ECO:0000313" key="1">
    <source>
        <dbReference type="EMBL" id="TGG95275.1"/>
    </source>
</evidence>
<dbReference type="EMBL" id="SRMF01000001">
    <property type="protein sequence ID" value="TGG95275.1"/>
    <property type="molecule type" value="Genomic_DNA"/>
</dbReference>
<organism evidence="1 2">
    <name type="scientific">Natronospirillum operosum</name>
    <dbReference type="NCBI Taxonomy" id="2759953"/>
    <lineage>
        <taxon>Bacteria</taxon>
        <taxon>Pseudomonadati</taxon>
        <taxon>Pseudomonadota</taxon>
        <taxon>Gammaproteobacteria</taxon>
        <taxon>Oceanospirillales</taxon>
        <taxon>Natronospirillaceae</taxon>
        <taxon>Natronospirillum</taxon>
    </lineage>
</organism>
<accession>A0A4Z0WJB6</accession>
<keyword evidence="2" id="KW-1185">Reference proteome</keyword>
<reference evidence="1 2" key="1">
    <citation type="submission" date="2019-04" db="EMBL/GenBank/DDBJ databases">
        <title>Natronospirillum operosus gen. nov., sp. nov., a haloalkaliphilic satellite isolated from decaying biomass of laboratory culture of cyanobacterium Geitlerinema sp. and proposal of Natronospirillaceae fam. nov. and Saccharospirillaceae fam. nov.</title>
        <authorList>
            <person name="Kevbrin V."/>
            <person name="Boltyanskaya Y."/>
            <person name="Koziaeva V."/>
            <person name="Grouzdev D.S."/>
            <person name="Park M."/>
            <person name="Cho J."/>
        </authorList>
    </citation>
    <scope>NUCLEOTIDE SEQUENCE [LARGE SCALE GENOMIC DNA]</scope>
    <source>
        <strain evidence="1 2">G-116</strain>
    </source>
</reference>
<comment type="caution">
    <text evidence="1">The sequence shown here is derived from an EMBL/GenBank/DDBJ whole genome shotgun (WGS) entry which is preliminary data.</text>
</comment>
<gene>
    <name evidence="1" type="ORF">E4656_02315</name>
</gene>
<dbReference type="AlphaFoldDB" id="A0A4Z0WJB6"/>
<protein>
    <submittedName>
        <fullName evidence="1">Uncharacterized protein</fullName>
    </submittedName>
</protein>